<evidence type="ECO:0000313" key="2">
    <source>
        <dbReference type="Proteomes" id="UP001054945"/>
    </source>
</evidence>
<dbReference type="Proteomes" id="UP001054945">
    <property type="component" value="Unassembled WGS sequence"/>
</dbReference>
<organism evidence="1 2">
    <name type="scientific">Caerostris extrusa</name>
    <name type="common">Bark spider</name>
    <name type="synonym">Caerostris bankana</name>
    <dbReference type="NCBI Taxonomy" id="172846"/>
    <lineage>
        <taxon>Eukaryota</taxon>
        <taxon>Metazoa</taxon>
        <taxon>Ecdysozoa</taxon>
        <taxon>Arthropoda</taxon>
        <taxon>Chelicerata</taxon>
        <taxon>Arachnida</taxon>
        <taxon>Araneae</taxon>
        <taxon>Araneomorphae</taxon>
        <taxon>Entelegynae</taxon>
        <taxon>Araneoidea</taxon>
        <taxon>Araneidae</taxon>
        <taxon>Caerostris</taxon>
    </lineage>
</organism>
<name>A0AAV4YDN4_CAEEX</name>
<protein>
    <recommendedName>
        <fullName evidence="3">ZP domain-containing protein</fullName>
    </recommendedName>
</protein>
<accession>A0AAV4YDN4</accession>
<evidence type="ECO:0000313" key="1">
    <source>
        <dbReference type="EMBL" id="GIZ05160.1"/>
    </source>
</evidence>
<gene>
    <name evidence="1" type="ORF">CEXT_396551</name>
</gene>
<keyword evidence="2" id="KW-1185">Reference proteome</keyword>
<proteinExistence type="predicted"/>
<dbReference type="EMBL" id="BPLR01019227">
    <property type="protein sequence ID" value="GIZ05160.1"/>
    <property type="molecule type" value="Genomic_DNA"/>
</dbReference>
<sequence length="133" mass="15244">MQGNYKHVTEKYSYNVTAPLSNTQSNVLPSCIFPLTLLVLCHNNQFDEHVYDGNEFSSLCTPVYKQNPPDCESLGIVRQHNSKSLFLAYKYVYFVNANYSDNGLFVANCIFQTSMHIGHPCLINKKLITWKQK</sequence>
<evidence type="ECO:0008006" key="3">
    <source>
        <dbReference type="Google" id="ProtNLM"/>
    </source>
</evidence>
<dbReference type="AlphaFoldDB" id="A0AAV4YDN4"/>
<reference evidence="1 2" key="1">
    <citation type="submission" date="2021-06" db="EMBL/GenBank/DDBJ databases">
        <title>Caerostris extrusa draft genome.</title>
        <authorList>
            <person name="Kono N."/>
            <person name="Arakawa K."/>
        </authorList>
    </citation>
    <scope>NUCLEOTIDE SEQUENCE [LARGE SCALE GENOMIC DNA]</scope>
</reference>
<comment type="caution">
    <text evidence="1">The sequence shown here is derived from an EMBL/GenBank/DDBJ whole genome shotgun (WGS) entry which is preliminary data.</text>
</comment>